<dbReference type="EMBL" id="HACG01009309">
    <property type="protein sequence ID" value="CEK56174.1"/>
    <property type="molecule type" value="Transcribed_RNA"/>
</dbReference>
<dbReference type="GO" id="GO:0032154">
    <property type="term" value="C:cleavage furrow"/>
    <property type="evidence" value="ECO:0007669"/>
    <property type="project" value="TreeGrafter"/>
</dbReference>
<dbReference type="PANTHER" id="PTHR15726:SF7">
    <property type="entry name" value="NUCLEAR FALLOUT, ISOFORM J"/>
    <property type="match status" value="1"/>
</dbReference>
<proteinExistence type="predicted"/>
<name>A0A0B6YJ35_9EUPU</name>
<feature type="non-terminal residue" evidence="2">
    <location>
        <position position="106"/>
    </location>
</feature>
<feature type="compositionally biased region" description="Polar residues" evidence="1">
    <location>
        <begin position="93"/>
        <end position="106"/>
    </location>
</feature>
<organism evidence="2">
    <name type="scientific">Arion vulgaris</name>
    <dbReference type="NCBI Taxonomy" id="1028688"/>
    <lineage>
        <taxon>Eukaryota</taxon>
        <taxon>Metazoa</taxon>
        <taxon>Spiralia</taxon>
        <taxon>Lophotrochozoa</taxon>
        <taxon>Mollusca</taxon>
        <taxon>Gastropoda</taxon>
        <taxon>Heterobranchia</taxon>
        <taxon>Euthyneura</taxon>
        <taxon>Panpulmonata</taxon>
        <taxon>Eupulmonata</taxon>
        <taxon>Stylommatophora</taxon>
        <taxon>Helicina</taxon>
        <taxon>Arionoidea</taxon>
        <taxon>Arionidae</taxon>
        <taxon>Arion</taxon>
    </lineage>
</organism>
<protein>
    <submittedName>
        <fullName evidence="2">Uncharacterized protein</fullName>
    </submittedName>
</protein>
<dbReference type="GO" id="GO:0032456">
    <property type="term" value="P:endocytic recycling"/>
    <property type="evidence" value="ECO:0007669"/>
    <property type="project" value="TreeGrafter"/>
</dbReference>
<sequence length="106" mass="12600">EKQESYNILYDDHVKLKAEYHKQDALHQKECHSTEQLIDKVSRELEELRHYKMEQEGRSPTGSISELPGRYTELQNEIHKLKEENKHLHNSNEELNAQLLSQYIGE</sequence>
<evidence type="ECO:0000313" key="2">
    <source>
        <dbReference type="EMBL" id="CEK56174.1"/>
    </source>
</evidence>
<accession>A0A0B6YJ35</accession>
<dbReference type="PANTHER" id="PTHR15726">
    <property type="entry name" value="RAB11-FAMILY INTERACTING PROTEIN"/>
    <property type="match status" value="1"/>
</dbReference>
<dbReference type="GO" id="GO:0030139">
    <property type="term" value="C:endocytic vesicle"/>
    <property type="evidence" value="ECO:0007669"/>
    <property type="project" value="TreeGrafter"/>
</dbReference>
<gene>
    <name evidence="2" type="primary">ORF26986</name>
</gene>
<reference evidence="2" key="1">
    <citation type="submission" date="2014-12" db="EMBL/GenBank/DDBJ databases">
        <title>Insight into the proteome of Arion vulgaris.</title>
        <authorList>
            <person name="Aradska J."/>
            <person name="Bulat T."/>
            <person name="Smidak R."/>
            <person name="Sarate P."/>
            <person name="Gangsoo J."/>
            <person name="Sialana F."/>
            <person name="Bilban M."/>
            <person name="Lubec G."/>
        </authorList>
    </citation>
    <scope>NUCLEOTIDE SEQUENCE</scope>
    <source>
        <tissue evidence="2">Skin</tissue>
    </source>
</reference>
<dbReference type="GO" id="GO:0032465">
    <property type="term" value="P:regulation of cytokinesis"/>
    <property type="evidence" value="ECO:0007669"/>
    <property type="project" value="TreeGrafter"/>
</dbReference>
<feature type="region of interest" description="Disordered" evidence="1">
    <location>
        <begin position="85"/>
        <end position="106"/>
    </location>
</feature>
<dbReference type="GO" id="GO:0055038">
    <property type="term" value="C:recycling endosome membrane"/>
    <property type="evidence" value="ECO:0007669"/>
    <property type="project" value="TreeGrafter"/>
</dbReference>
<dbReference type="AlphaFoldDB" id="A0A0B6YJ35"/>
<feature type="non-terminal residue" evidence="2">
    <location>
        <position position="1"/>
    </location>
</feature>
<dbReference type="GO" id="GO:0030496">
    <property type="term" value="C:midbody"/>
    <property type="evidence" value="ECO:0007669"/>
    <property type="project" value="TreeGrafter"/>
</dbReference>
<evidence type="ECO:0000256" key="1">
    <source>
        <dbReference type="SAM" id="MobiDB-lite"/>
    </source>
</evidence>
<dbReference type="InterPro" id="IPR051977">
    <property type="entry name" value="Rab11-interacting_regulator"/>
</dbReference>